<reference evidence="3 5" key="1">
    <citation type="submission" date="2015-04" db="EMBL/GenBank/DDBJ databases">
        <title>The draft genome sequence of Roseovarius indicus B108T.</title>
        <authorList>
            <person name="Li G."/>
            <person name="Lai Q."/>
            <person name="Shao Z."/>
            <person name="Yan P."/>
        </authorList>
    </citation>
    <scope>NUCLEOTIDE SEQUENCE [LARGE SCALE GENOMIC DNA]</scope>
    <source>
        <strain evidence="3 5">B108</strain>
    </source>
</reference>
<sequence>MTTSDDDKDYEVGYGKPPKHSQFKKGQSGNPKGRPKGSKNVATIFRERLFSTVNIKENGRRKQITMIEALFRTLLKSGLEGDARAQDRLIKLLPLADADASDAEQDAQIVRTDQTDEDVLRYFFEVGGKGLFDADDDEGEHQ</sequence>
<evidence type="ECO:0000313" key="3">
    <source>
        <dbReference type="EMBL" id="KRS19181.1"/>
    </source>
</evidence>
<keyword evidence="5" id="KW-1185">Reference proteome</keyword>
<proteinExistence type="predicted"/>
<dbReference type="RefSeq" id="WP_057814162.1">
    <property type="nucleotide sequence ID" value="NZ_CP031598.1"/>
</dbReference>
<dbReference type="PATRIC" id="fig|540747.5.peg.2754"/>
<evidence type="ECO:0000256" key="1">
    <source>
        <dbReference type="SAM" id="MobiDB-lite"/>
    </source>
</evidence>
<dbReference type="InterPro" id="IPR043736">
    <property type="entry name" value="DUF5681"/>
</dbReference>
<dbReference type="STRING" id="540747.SAMN04488031_10360"/>
<dbReference type="Proteomes" id="UP000325785">
    <property type="component" value="Chromosome"/>
</dbReference>
<evidence type="ECO:0000313" key="4">
    <source>
        <dbReference type="EMBL" id="QEW25858.1"/>
    </source>
</evidence>
<dbReference type="Proteomes" id="UP000051401">
    <property type="component" value="Unassembled WGS sequence"/>
</dbReference>
<accession>A0A0T5PDF7</accession>
<reference evidence="4 6" key="2">
    <citation type="submission" date="2018-08" db="EMBL/GenBank/DDBJ databases">
        <title>Genetic Globetrotter - A new plasmid hitch-hiking vast phylogenetic and geographic distances.</title>
        <authorList>
            <person name="Vollmers J."/>
            <person name="Petersen J."/>
        </authorList>
    </citation>
    <scope>NUCLEOTIDE SEQUENCE [LARGE SCALE GENOMIC DNA]</scope>
    <source>
        <strain evidence="4 6">DSM 26383</strain>
    </source>
</reference>
<feature type="domain" description="DUF5681" evidence="2">
    <location>
        <begin position="19"/>
        <end position="94"/>
    </location>
</feature>
<gene>
    <name evidence="4" type="ORF">RIdsm_01647</name>
    <name evidence="3" type="ORF">XM52_05860</name>
</gene>
<protein>
    <recommendedName>
        <fullName evidence="2">DUF5681 domain-containing protein</fullName>
    </recommendedName>
</protein>
<dbReference type="Pfam" id="PF18932">
    <property type="entry name" value="DUF5681"/>
    <property type="match status" value="1"/>
</dbReference>
<evidence type="ECO:0000259" key="2">
    <source>
        <dbReference type="Pfam" id="PF18932"/>
    </source>
</evidence>
<dbReference type="AlphaFoldDB" id="A0A0T5PDF7"/>
<evidence type="ECO:0000313" key="6">
    <source>
        <dbReference type="Proteomes" id="UP000325785"/>
    </source>
</evidence>
<dbReference type="EMBL" id="LAXI01000002">
    <property type="protein sequence ID" value="KRS19181.1"/>
    <property type="molecule type" value="Genomic_DNA"/>
</dbReference>
<dbReference type="EMBL" id="CP031598">
    <property type="protein sequence ID" value="QEW25858.1"/>
    <property type="molecule type" value="Genomic_DNA"/>
</dbReference>
<dbReference type="KEGG" id="rid:RIdsm_01647"/>
<organism evidence="3 5">
    <name type="scientific">Roseovarius indicus</name>
    <dbReference type="NCBI Taxonomy" id="540747"/>
    <lineage>
        <taxon>Bacteria</taxon>
        <taxon>Pseudomonadati</taxon>
        <taxon>Pseudomonadota</taxon>
        <taxon>Alphaproteobacteria</taxon>
        <taxon>Rhodobacterales</taxon>
        <taxon>Roseobacteraceae</taxon>
        <taxon>Roseovarius</taxon>
    </lineage>
</organism>
<evidence type="ECO:0000313" key="5">
    <source>
        <dbReference type="Proteomes" id="UP000051401"/>
    </source>
</evidence>
<name>A0A0T5PDF7_9RHOB</name>
<feature type="region of interest" description="Disordered" evidence="1">
    <location>
        <begin position="1"/>
        <end position="41"/>
    </location>
</feature>